<feature type="region of interest" description="Disordered" evidence="1">
    <location>
        <begin position="1"/>
        <end position="24"/>
    </location>
</feature>
<organism evidence="2 3">
    <name type="scientific">Corynebacterium glyciniphilum AJ 3170</name>
    <dbReference type="NCBI Taxonomy" id="1404245"/>
    <lineage>
        <taxon>Bacteria</taxon>
        <taxon>Bacillati</taxon>
        <taxon>Actinomycetota</taxon>
        <taxon>Actinomycetes</taxon>
        <taxon>Mycobacteriales</taxon>
        <taxon>Corynebacteriaceae</taxon>
        <taxon>Corynebacterium</taxon>
    </lineage>
</organism>
<dbReference type="KEGG" id="cgy:CGLY_12000"/>
<evidence type="ECO:0000313" key="2">
    <source>
        <dbReference type="EMBL" id="AHW64840.1"/>
    </source>
</evidence>
<dbReference type="eggNOG" id="COG2801">
    <property type="taxonomic scope" value="Bacteria"/>
</dbReference>
<feature type="compositionally biased region" description="Low complexity" evidence="1">
    <location>
        <begin position="11"/>
        <end position="20"/>
    </location>
</feature>
<dbReference type="AlphaFoldDB" id="X5EBS9"/>
<accession>X5EBS9</accession>
<evidence type="ECO:0008006" key="4">
    <source>
        <dbReference type="Google" id="ProtNLM"/>
    </source>
</evidence>
<feature type="compositionally biased region" description="Polar residues" evidence="1">
    <location>
        <begin position="1"/>
        <end position="10"/>
    </location>
</feature>
<keyword evidence="3" id="KW-1185">Reference proteome</keyword>
<name>X5EBS9_9CORY</name>
<gene>
    <name evidence="2" type="ORF">CGLY_12000</name>
</gene>
<dbReference type="Proteomes" id="UP000023703">
    <property type="component" value="Chromosome"/>
</dbReference>
<protein>
    <recommendedName>
        <fullName evidence="4">Transposase</fullName>
    </recommendedName>
</protein>
<dbReference type="HOGENOM" id="CLU_2381319_0_0_11"/>
<sequence length="94" mass="10441">MLSRGSTQQRASSIASGAAARPGVFRSPGYQCLHHGHRRLLESVYSEILNDECKDTATGFWTQATTFFESLEVTVEAVMTHNGPCYRSQVFKMP</sequence>
<reference evidence="2 3" key="1">
    <citation type="journal article" date="2015" name="Int. J. Syst. Evol. Microbiol.">
        <title>Revisiting Corynebacterium glyciniphilum (ex Kubota et al., 1972) sp. nov., nom. rev., isolated from putrefied banana.</title>
        <authorList>
            <person name="Al-Dilaimi A."/>
            <person name="Bednarz H."/>
            <person name="Lomker A."/>
            <person name="Niehaus K."/>
            <person name="Kalinowski J."/>
            <person name="Ruckert C."/>
        </authorList>
    </citation>
    <scope>NUCLEOTIDE SEQUENCE [LARGE SCALE GENOMIC DNA]</scope>
    <source>
        <strain evidence="2">AJ 3170</strain>
    </source>
</reference>
<dbReference type="STRING" id="1404245.CGLY_12000"/>
<dbReference type="EMBL" id="CP006842">
    <property type="protein sequence ID" value="AHW64840.1"/>
    <property type="molecule type" value="Genomic_DNA"/>
</dbReference>
<evidence type="ECO:0000313" key="3">
    <source>
        <dbReference type="Proteomes" id="UP000023703"/>
    </source>
</evidence>
<evidence type="ECO:0000256" key="1">
    <source>
        <dbReference type="SAM" id="MobiDB-lite"/>
    </source>
</evidence>
<proteinExistence type="predicted"/>